<name>A0A8S3YSS1_9EUPU</name>
<evidence type="ECO:0000313" key="2">
    <source>
        <dbReference type="Proteomes" id="UP000678393"/>
    </source>
</evidence>
<organism evidence="1 2">
    <name type="scientific">Candidula unifasciata</name>
    <dbReference type="NCBI Taxonomy" id="100452"/>
    <lineage>
        <taxon>Eukaryota</taxon>
        <taxon>Metazoa</taxon>
        <taxon>Spiralia</taxon>
        <taxon>Lophotrochozoa</taxon>
        <taxon>Mollusca</taxon>
        <taxon>Gastropoda</taxon>
        <taxon>Heterobranchia</taxon>
        <taxon>Euthyneura</taxon>
        <taxon>Panpulmonata</taxon>
        <taxon>Eupulmonata</taxon>
        <taxon>Stylommatophora</taxon>
        <taxon>Helicina</taxon>
        <taxon>Helicoidea</taxon>
        <taxon>Geomitridae</taxon>
        <taxon>Candidula</taxon>
    </lineage>
</organism>
<protein>
    <submittedName>
        <fullName evidence="1">Uncharacterized protein</fullName>
    </submittedName>
</protein>
<dbReference type="AlphaFoldDB" id="A0A8S3YSS1"/>
<dbReference type="Proteomes" id="UP000678393">
    <property type="component" value="Unassembled WGS sequence"/>
</dbReference>
<reference evidence="1" key="1">
    <citation type="submission" date="2021-04" db="EMBL/GenBank/DDBJ databases">
        <authorList>
            <consortium name="Molecular Ecology Group"/>
        </authorList>
    </citation>
    <scope>NUCLEOTIDE SEQUENCE</scope>
</reference>
<proteinExistence type="predicted"/>
<comment type="caution">
    <text evidence="1">The sequence shown here is derived from an EMBL/GenBank/DDBJ whole genome shotgun (WGS) entry which is preliminary data.</text>
</comment>
<gene>
    <name evidence="1" type="ORF">CUNI_LOCUS5521</name>
</gene>
<dbReference type="EMBL" id="CAJHNH020000804">
    <property type="protein sequence ID" value="CAG5119963.1"/>
    <property type="molecule type" value="Genomic_DNA"/>
</dbReference>
<evidence type="ECO:0000313" key="1">
    <source>
        <dbReference type="EMBL" id="CAG5119963.1"/>
    </source>
</evidence>
<feature type="non-terminal residue" evidence="1">
    <location>
        <position position="1"/>
    </location>
</feature>
<feature type="non-terminal residue" evidence="1">
    <location>
        <position position="88"/>
    </location>
</feature>
<accession>A0A8S3YSS1</accession>
<keyword evidence="2" id="KW-1185">Reference proteome</keyword>
<sequence length="88" mass="9813">MCSPEATQMVLRLSDRRFFTCQADGSSPVRQMVLRLSGRWFFTCQADGSSPVRQTYIHVIACGVDVKQNNNPANKEASLAIETAYNNL</sequence>